<dbReference type="EMBL" id="PFSC01000197">
    <property type="protein sequence ID" value="PJC30072.1"/>
    <property type="molecule type" value="Genomic_DNA"/>
</dbReference>
<dbReference type="PANTHER" id="PTHR38813:SF1">
    <property type="entry name" value="TOXIN RELE1-RELATED"/>
    <property type="match status" value="1"/>
</dbReference>
<gene>
    <name evidence="2" type="ORF">CO051_07565</name>
</gene>
<dbReference type="InterPro" id="IPR007712">
    <property type="entry name" value="RelE/ParE_toxin"/>
</dbReference>
<protein>
    <recommendedName>
        <fullName evidence="4">Type II toxin-antitoxin system RelE/ParE family toxin</fullName>
    </recommendedName>
</protein>
<keyword evidence="1" id="KW-1277">Toxin-antitoxin system</keyword>
<dbReference type="AlphaFoldDB" id="A0A2M8EW31"/>
<evidence type="ECO:0008006" key="4">
    <source>
        <dbReference type="Google" id="ProtNLM"/>
    </source>
</evidence>
<reference evidence="3" key="1">
    <citation type="submission" date="2017-09" db="EMBL/GenBank/DDBJ databases">
        <title>Depth-based differentiation of microbial function through sediment-hosted aquifers and enrichment of novel symbionts in the deep terrestrial subsurface.</title>
        <authorList>
            <person name="Probst A.J."/>
            <person name="Ladd B."/>
            <person name="Jarett J.K."/>
            <person name="Geller-Mcgrath D.E."/>
            <person name="Sieber C.M.K."/>
            <person name="Emerson J.B."/>
            <person name="Anantharaman K."/>
            <person name="Thomas B.C."/>
            <person name="Malmstrom R."/>
            <person name="Stieglmeier M."/>
            <person name="Klingl A."/>
            <person name="Woyke T."/>
            <person name="Ryan C.M."/>
            <person name="Banfield J.F."/>
        </authorList>
    </citation>
    <scope>NUCLEOTIDE SEQUENCE [LARGE SCALE GENOMIC DNA]</scope>
</reference>
<evidence type="ECO:0000313" key="3">
    <source>
        <dbReference type="Proteomes" id="UP000231383"/>
    </source>
</evidence>
<evidence type="ECO:0000256" key="1">
    <source>
        <dbReference type="ARBA" id="ARBA00022649"/>
    </source>
</evidence>
<dbReference type="InterPro" id="IPR035093">
    <property type="entry name" value="RelE/ParE_toxin_dom_sf"/>
</dbReference>
<dbReference type="Proteomes" id="UP000231383">
    <property type="component" value="Unassembled WGS sequence"/>
</dbReference>
<comment type="caution">
    <text evidence="2">The sequence shown here is derived from an EMBL/GenBank/DDBJ whole genome shotgun (WGS) entry which is preliminary data.</text>
</comment>
<sequence length="101" mass="12057">MGESRGCIEGVRSYIMTFKLIYHPRAVKRLTTFPRNDKKQVMEKLALLKDNPQNSNLDIRKMVNTKSSYRIRIGKIRAIYQIDFDKNIIYMYDIDYRGNIY</sequence>
<dbReference type="Pfam" id="PF05016">
    <property type="entry name" value="ParE_toxin"/>
    <property type="match status" value="1"/>
</dbReference>
<proteinExistence type="predicted"/>
<organism evidence="2 3">
    <name type="scientific">Candidatus Roizmanbacteria bacterium CG_4_9_14_0_2_um_filter_39_13</name>
    <dbReference type="NCBI Taxonomy" id="1974839"/>
    <lineage>
        <taxon>Bacteria</taxon>
        <taxon>Candidatus Roizmaniibacteriota</taxon>
    </lineage>
</organism>
<dbReference type="InterPro" id="IPR052747">
    <property type="entry name" value="TA_system_RelE_toxin"/>
</dbReference>
<name>A0A2M8EW31_9BACT</name>
<accession>A0A2M8EW31</accession>
<dbReference type="SUPFAM" id="SSF143011">
    <property type="entry name" value="RelE-like"/>
    <property type="match status" value="1"/>
</dbReference>
<dbReference type="Gene3D" id="3.30.2310.20">
    <property type="entry name" value="RelE-like"/>
    <property type="match status" value="1"/>
</dbReference>
<evidence type="ECO:0000313" key="2">
    <source>
        <dbReference type="EMBL" id="PJC30072.1"/>
    </source>
</evidence>
<dbReference type="PANTHER" id="PTHR38813">
    <property type="match status" value="1"/>
</dbReference>